<dbReference type="PANTHER" id="PTHR43658:SF8">
    <property type="entry name" value="17-BETA-HYDROXYSTEROID DEHYDROGENASE 14-RELATED"/>
    <property type="match status" value="1"/>
</dbReference>
<dbReference type="EMBL" id="LT552963">
    <property type="protein sequence ID" value="SAL99767.1"/>
    <property type="molecule type" value="Genomic_DNA"/>
</dbReference>
<gene>
    <name evidence="2" type="primary">ABSGL_05413.1 scaffold 6965</name>
</gene>
<dbReference type="PRINTS" id="PR00081">
    <property type="entry name" value="GDHRDH"/>
</dbReference>
<protein>
    <recommendedName>
        <fullName evidence="4">3-hydroxyacyl-CoA dehydrogenase</fullName>
    </recommendedName>
</protein>
<keyword evidence="1" id="KW-0560">Oxidoreductase</keyword>
<dbReference type="InterPro" id="IPR036291">
    <property type="entry name" value="NAD(P)-bd_dom_sf"/>
</dbReference>
<dbReference type="OrthoDB" id="3819888at2759"/>
<evidence type="ECO:0000256" key="1">
    <source>
        <dbReference type="ARBA" id="ARBA00023002"/>
    </source>
</evidence>
<dbReference type="AlphaFoldDB" id="A0A168N442"/>
<dbReference type="Proteomes" id="UP000078561">
    <property type="component" value="Unassembled WGS sequence"/>
</dbReference>
<dbReference type="GO" id="GO:0016491">
    <property type="term" value="F:oxidoreductase activity"/>
    <property type="evidence" value="ECO:0007669"/>
    <property type="project" value="UniProtKB-KW"/>
</dbReference>
<dbReference type="InParanoid" id="A0A168N442"/>
<dbReference type="SUPFAM" id="SSF51735">
    <property type="entry name" value="NAD(P)-binding Rossmann-fold domains"/>
    <property type="match status" value="1"/>
</dbReference>
<proteinExistence type="predicted"/>
<evidence type="ECO:0000313" key="2">
    <source>
        <dbReference type="EMBL" id="SAL99767.1"/>
    </source>
</evidence>
<dbReference type="Gene3D" id="3.40.50.720">
    <property type="entry name" value="NAD(P)-binding Rossmann-like Domain"/>
    <property type="match status" value="1"/>
</dbReference>
<keyword evidence="3" id="KW-1185">Reference proteome</keyword>
<dbReference type="Pfam" id="PF00106">
    <property type="entry name" value="adh_short"/>
    <property type="match status" value="1"/>
</dbReference>
<dbReference type="PANTHER" id="PTHR43658">
    <property type="entry name" value="SHORT-CHAIN DEHYDROGENASE/REDUCTASE"/>
    <property type="match status" value="1"/>
</dbReference>
<dbReference type="OMA" id="WAIRVNT"/>
<reference evidence="2" key="1">
    <citation type="submission" date="2016-04" db="EMBL/GenBank/DDBJ databases">
        <authorList>
            <person name="Evans L.H."/>
            <person name="Alamgir A."/>
            <person name="Owens N."/>
            <person name="Weber N.D."/>
            <person name="Virtaneva K."/>
            <person name="Barbian K."/>
            <person name="Babar A."/>
            <person name="Rosenke K."/>
        </authorList>
    </citation>
    <scope>NUCLEOTIDE SEQUENCE [LARGE SCALE GENOMIC DNA]</scope>
    <source>
        <strain evidence="2">CBS 101.48</strain>
    </source>
</reference>
<evidence type="ECO:0008006" key="4">
    <source>
        <dbReference type="Google" id="ProtNLM"/>
    </source>
</evidence>
<accession>A0A168N442</accession>
<sequence length="261" mass="27726">MKIEGNLFVVTGGAGGIGKEVVRTIVAQKGHAVIFDLNAAFGKTVSEELGEKNAFFPGSVDCTDEAQVENALEVSLKYFEGVPLAGTIVCHGVLFPPPSLTGYGPTGMLTGYKQFEFYVKVNLLGCYLVAQKVAEKLIKNDPFNEDNERGIIITTTSISALDGTMVGYGTAKSGVAGLTLPLAKELAPHGIRVMSIAPGPFDTPILDPFPGGSPPCPFPKRIGKPHEFADLCVSIINNAMLNGSVIRLDGAFRFNDYVDNN</sequence>
<organism evidence="2">
    <name type="scientific">Absidia glauca</name>
    <name type="common">Pin mould</name>
    <dbReference type="NCBI Taxonomy" id="4829"/>
    <lineage>
        <taxon>Eukaryota</taxon>
        <taxon>Fungi</taxon>
        <taxon>Fungi incertae sedis</taxon>
        <taxon>Mucoromycota</taxon>
        <taxon>Mucoromycotina</taxon>
        <taxon>Mucoromycetes</taxon>
        <taxon>Mucorales</taxon>
        <taxon>Cunninghamellaceae</taxon>
        <taxon>Absidia</taxon>
    </lineage>
</organism>
<evidence type="ECO:0000313" key="3">
    <source>
        <dbReference type="Proteomes" id="UP000078561"/>
    </source>
</evidence>
<dbReference type="InterPro" id="IPR002347">
    <property type="entry name" value="SDR_fam"/>
</dbReference>
<dbReference type="STRING" id="4829.A0A168N442"/>
<name>A0A168N442_ABSGL</name>